<protein>
    <submittedName>
        <fullName evidence="2">Uncharacterized protein</fullName>
    </submittedName>
</protein>
<keyword evidence="3" id="KW-1185">Reference proteome</keyword>
<dbReference type="RefSeq" id="NP_944124.1">
    <property type="nucleotide sequence ID" value="NC_005260.1"/>
</dbReference>
<keyword evidence="1" id="KW-0812">Transmembrane</keyword>
<dbReference type="Proteomes" id="UP000002555">
    <property type="component" value="Segment"/>
</dbReference>
<dbReference type="EMBL" id="AY266303">
    <property type="protein sequence ID" value="AAQ17896.1"/>
    <property type="molecule type" value="Genomic_DNA"/>
</dbReference>
<organism evidence="2 3">
    <name type="scientific">Aeromonas phage Aeh1</name>
    <dbReference type="NCBI Taxonomy" id="2880362"/>
    <lineage>
        <taxon>Viruses</taxon>
        <taxon>Duplodnaviria</taxon>
        <taxon>Heunggongvirae</taxon>
        <taxon>Uroviricota</taxon>
        <taxon>Caudoviricetes</taxon>
        <taxon>Pantevenvirales</taxon>
        <taxon>Straboviridae</taxon>
        <taxon>Cinqassovirus</taxon>
        <taxon>Cinqassovirus aeh1</taxon>
    </lineage>
</organism>
<name>Q76YJ9_9CAUD</name>
<sequence length="75" mass="8278">MVKFLVFVKKYCMGSNGMIASILGYLFAIICVSLYNQAIPDLVTCHTIMVLIAGPICGAGYYAKHLLEKKYNGRV</sequence>
<gene>
    <name evidence="2" type="ORF">Aeh1gORF274c</name>
</gene>
<evidence type="ECO:0000313" key="3">
    <source>
        <dbReference type="Proteomes" id="UP000002555"/>
    </source>
</evidence>
<accession>Q76YJ9</accession>
<keyword evidence="1" id="KW-0472">Membrane</keyword>
<evidence type="ECO:0000256" key="1">
    <source>
        <dbReference type="SAM" id="Phobius"/>
    </source>
</evidence>
<feature type="transmembrane region" description="Helical" evidence="1">
    <location>
        <begin position="12"/>
        <end position="35"/>
    </location>
</feature>
<feature type="transmembrane region" description="Helical" evidence="1">
    <location>
        <begin position="41"/>
        <end position="63"/>
    </location>
</feature>
<dbReference type="OrthoDB" id="35412at10239"/>
<proteinExistence type="predicted"/>
<reference evidence="2 3" key="1">
    <citation type="journal article" date="2001" name="J. Bacteriol.">
        <title>Phylogeny of the major head and tail genes of the wide-ranging T4-type bacteriophages.</title>
        <authorList>
            <person name="Tetart F."/>
            <person name="Desplats C."/>
            <person name="Kutateladze M."/>
            <person name="Monod C."/>
            <person name="Ackermann H.W."/>
            <person name="Krisch H.M."/>
        </authorList>
    </citation>
    <scope>NUCLEOTIDE SEQUENCE</scope>
</reference>
<keyword evidence="1" id="KW-1133">Transmembrane helix</keyword>
<dbReference type="KEGG" id="vg:2658027"/>
<evidence type="ECO:0000313" key="2">
    <source>
        <dbReference type="EMBL" id="AAQ17896.1"/>
    </source>
</evidence>